<dbReference type="AlphaFoldDB" id="A0A0D7BC13"/>
<protein>
    <submittedName>
        <fullName evidence="1">Uncharacterized protein</fullName>
    </submittedName>
</protein>
<gene>
    <name evidence="1" type="ORF">CYLTODRAFT_443881</name>
</gene>
<name>A0A0D7BC13_9AGAR</name>
<proteinExistence type="predicted"/>
<evidence type="ECO:0000313" key="2">
    <source>
        <dbReference type="Proteomes" id="UP000054007"/>
    </source>
</evidence>
<sequence>MQCAQFWIGLLWTQQNKDLQMTYYDPHAGWTGVGATHGSFVLSNPATAEIEMWYQGNQIKLRHYSFDLTIMDNLPPEILKCIFELACTIVGPLGLSYRLIWFTYPPSIPVQHQLLMVSRLWRDVAISTQSLWTTISLYYMDREVWRQEEMLRFLRPVLGYSGTALLDIHVSSCWNIVAEYLIPESYRWRMLGINESDGAYADLSCFANLQGKLPLLEVFEFAENTLDPSQRPQAIEWLSDAFSRSSSIREVSCCSEILEVRFPWHQLTRLEVKFTPSPIQAMDDAARFKRLLESCKSLQSLTVDGRPALALHYRNTAVQEFICPNVSWLWFLILPAVRKLKLRGFANTSYTDYFPLCIDFIQRSQCLLVSLQLPLPLLAWASTTVSSFHSILKLVPHLQLLLLEAHDEYGESPPPCYPVDIPPLCQPLHDPNVLPALVSFTIKLECGKQRSTEDCIEAFRVWVAVVGDVVGARRASMETFFVTARVQRDGTKEPVTQENLESMVETSVLQARAREMRVKGQIWVKTVCVPKGLAASRVSDYDILFRVLS</sequence>
<accession>A0A0D7BC13</accession>
<evidence type="ECO:0000313" key="1">
    <source>
        <dbReference type="EMBL" id="KIY67689.1"/>
    </source>
</evidence>
<keyword evidence="2" id="KW-1185">Reference proteome</keyword>
<dbReference type="OrthoDB" id="3365698at2759"/>
<organism evidence="1 2">
    <name type="scientific">Cylindrobasidium torrendii FP15055 ss-10</name>
    <dbReference type="NCBI Taxonomy" id="1314674"/>
    <lineage>
        <taxon>Eukaryota</taxon>
        <taxon>Fungi</taxon>
        <taxon>Dikarya</taxon>
        <taxon>Basidiomycota</taxon>
        <taxon>Agaricomycotina</taxon>
        <taxon>Agaricomycetes</taxon>
        <taxon>Agaricomycetidae</taxon>
        <taxon>Agaricales</taxon>
        <taxon>Marasmiineae</taxon>
        <taxon>Physalacriaceae</taxon>
        <taxon>Cylindrobasidium</taxon>
    </lineage>
</organism>
<dbReference type="Proteomes" id="UP000054007">
    <property type="component" value="Unassembled WGS sequence"/>
</dbReference>
<reference evidence="1 2" key="1">
    <citation type="journal article" date="2015" name="Fungal Genet. Biol.">
        <title>Evolution of novel wood decay mechanisms in Agaricales revealed by the genome sequences of Fistulina hepatica and Cylindrobasidium torrendii.</title>
        <authorList>
            <person name="Floudas D."/>
            <person name="Held B.W."/>
            <person name="Riley R."/>
            <person name="Nagy L.G."/>
            <person name="Koehler G."/>
            <person name="Ransdell A.S."/>
            <person name="Younus H."/>
            <person name="Chow J."/>
            <person name="Chiniquy J."/>
            <person name="Lipzen A."/>
            <person name="Tritt A."/>
            <person name="Sun H."/>
            <person name="Haridas S."/>
            <person name="LaButti K."/>
            <person name="Ohm R.A."/>
            <person name="Kues U."/>
            <person name="Blanchette R.A."/>
            <person name="Grigoriev I.V."/>
            <person name="Minto R.E."/>
            <person name="Hibbett D.S."/>
        </authorList>
    </citation>
    <scope>NUCLEOTIDE SEQUENCE [LARGE SCALE GENOMIC DNA]</scope>
    <source>
        <strain evidence="1 2">FP15055 ss-10</strain>
    </source>
</reference>
<dbReference type="EMBL" id="KN880520">
    <property type="protein sequence ID" value="KIY67689.1"/>
    <property type="molecule type" value="Genomic_DNA"/>
</dbReference>